<dbReference type="OrthoDB" id="9773087at2"/>
<comment type="miscellaneous">
    <text evidence="15">The reaction proceeds by a bi uni uni bi ping pong mechanism.</text>
</comment>
<keyword evidence="6 15" id="KW-0963">Cytoplasm</keyword>
<proteinExistence type="inferred from homology"/>
<dbReference type="Proteomes" id="UP000285744">
    <property type="component" value="Unassembled WGS sequence"/>
</dbReference>
<evidence type="ECO:0000256" key="6">
    <source>
        <dbReference type="ARBA" id="ARBA00022490"/>
    </source>
</evidence>
<evidence type="ECO:0000256" key="8">
    <source>
        <dbReference type="ARBA" id="ARBA00022655"/>
    </source>
</evidence>
<dbReference type="PANTHER" id="PTHR21299">
    <property type="entry name" value="CYTIDYLATE KINASE/PANTOATE-BETA-ALANINE LIGASE"/>
    <property type="match status" value="1"/>
</dbReference>
<evidence type="ECO:0000256" key="11">
    <source>
        <dbReference type="ARBA" id="ARBA00032806"/>
    </source>
</evidence>
<feature type="binding site" evidence="15">
    <location>
        <position position="58"/>
    </location>
    <ligand>
        <name>beta-alanine</name>
        <dbReference type="ChEBI" id="CHEBI:57966"/>
    </ligand>
</feature>
<evidence type="ECO:0000256" key="14">
    <source>
        <dbReference type="ARBA" id="ARBA00077433"/>
    </source>
</evidence>
<dbReference type="CDD" id="cd00560">
    <property type="entry name" value="PanC"/>
    <property type="match status" value="1"/>
</dbReference>
<feature type="binding site" evidence="15">
    <location>
        <position position="174"/>
    </location>
    <ligand>
        <name>ATP</name>
        <dbReference type="ChEBI" id="CHEBI:30616"/>
    </ligand>
</feature>
<dbReference type="Gene3D" id="3.40.50.620">
    <property type="entry name" value="HUPs"/>
    <property type="match status" value="1"/>
</dbReference>
<feature type="binding site" evidence="15">
    <location>
        <position position="151"/>
    </location>
    <ligand>
        <name>(R)-pantoate</name>
        <dbReference type="ChEBI" id="CHEBI:15980"/>
    </ligand>
</feature>
<dbReference type="GO" id="GO:0005829">
    <property type="term" value="C:cytosol"/>
    <property type="evidence" value="ECO:0007669"/>
    <property type="project" value="TreeGrafter"/>
</dbReference>
<dbReference type="GO" id="GO:0004592">
    <property type="term" value="F:pantoate-beta-alanine ligase activity"/>
    <property type="evidence" value="ECO:0007669"/>
    <property type="project" value="UniProtKB-UniRule"/>
</dbReference>
<evidence type="ECO:0000256" key="13">
    <source>
        <dbReference type="ARBA" id="ARBA00055042"/>
    </source>
</evidence>
<dbReference type="EMBL" id="RAQQ01000013">
    <property type="protein sequence ID" value="RKF25867.1"/>
    <property type="molecule type" value="Genomic_DNA"/>
</dbReference>
<dbReference type="InterPro" id="IPR003721">
    <property type="entry name" value="Pantoate_ligase"/>
</dbReference>
<dbReference type="NCBIfam" id="TIGR00018">
    <property type="entry name" value="panC"/>
    <property type="match status" value="1"/>
</dbReference>
<dbReference type="GO" id="GO:0005524">
    <property type="term" value="F:ATP binding"/>
    <property type="evidence" value="ECO:0007669"/>
    <property type="project" value="UniProtKB-KW"/>
</dbReference>
<evidence type="ECO:0000256" key="7">
    <source>
        <dbReference type="ARBA" id="ARBA00022598"/>
    </source>
</evidence>
<dbReference type="Proteomes" id="UP001432190">
    <property type="component" value="Chromosome"/>
</dbReference>
<keyword evidence="9 15" id="KW-0547">Nucleotide-binding</keyword>
<dbReference type="UniPathway" id="UPA00028">
    <property type="reaction ID" value="UER00005"/>
</dbReference>
<feature type="binding site" evidence="15">
    <location>
        <begin position="27"/>
        <end position="34"/>
    </location>
    <ligand>
        <name>ATP</name>
        <dbReference type="ChEBI" id="CHEBI:30616"/>
    </ligand>
</feature>
<dbReference type="Pfam" id="PF02569">
    <property type="entry name" value="Pantoate_ligase"/>
    <property type="match status" value="1"/>
</dbReference>
<dbReference type="EC" id="6.3.2.1" evidence="4 15"/>
<dbReference type="AlphaFoldDB" id="A0A420F020"/>
<evidence type="ECO:0000256" key="2">
    <source>
        <dbReference type="ARBA" id="ARBA00004990"/>
    </source>
</evidence>
<dbReference type="InterPro" id="IPR042176">
    <property type="entry name" value="Pantoate_ligase_C"/>
</dbReference>
<feature type="active site" description="Proton donor" evidence="15">
    <location>
        <position position="34"/>
    </location>
</feature>
<dbReference type="NCBIfam" id="TIGR00125">
    <property type="entry name" value="cyt_tran_rel"/>
    <property type="match status" value="1"/>
</dbReference>
<evidence type="ECO:0000256" key="15">
    <source>
        <dbReference type="HAMAP-Rule" id="MF_00158"/>
    </source>
</evidence>
<evidence type="ECO:0000256" key="9">
    <source>
        <dbReference type="ARBA" id="ARBA00022741"/>
    </source>
</evidence>
<dbReference type="InterPro" id="IPR014729">
    <property type="entry name" value="Rossmann-like_a/b/a_fold"/>
</dbReference>
<dbReference type="HAMAP" id="MF_00158">
    <property type="entry name" value="PanC"/>
    <property type="match status" value="1"/>
</dbReference>
<feature type="binding site" evidence="15">
    <location>
        <position position="58"/>
    </location>
    <ligand>
        <name>(R)-pantoate</name>
        <dbReference type="ChEBI" id="CHEBI:15980"/>
    </ligand>
</feature>
<dbReference type="GO" id="GO:0015940">
    <property type="term" value="P:pantothenate biosynthetic process"/>
    <property type="evidence" value="ECO:0007669"/>
    <property type="project" value="UniProtKB-UniRule"/>
</dbReference>
<feature type="binding site" evidence="15">
    <location>
        <begin position="145"/>
        <end position="148"/>
    </location>
    <ligand>
        <name>ATP</name>
        <dbReference type="ChEBI" id="CHEBI:30616"/>
    </ligand>
</feature>
<comment type="function">
    <text evidence="13 15">Catalyzes the condensation of pantoate with beta-alanine in an ATP-dependent reaction via a pantoyl-adenylate intermediate.</text>
</comment>
<evidence type="ECO:0000313" key="19">
    <source>
        <dbReference type="Proteomes" id="UP001432190"/>
    </source>
</evidence>
<reference evidence="16 18" key="1">
    <citation type="journal article" date="2018" name="Int. J. Syst. Evol. Microbiol.">
        <title>Micromonospora globbae sp. nov., an endophytic actinomycete isolated from roots of Globba winitii C. H. Wright.</title>
        <authorList>
            <person name="Kuncharoen N."/>
            <person name="Pittayakhajonwut P."/>
            <person name="Tanasupawat S."/>
        </authorList>
    </citation>
    <scope>NUCLEOTIDE SEQUENCE [LARGE SCALE GENOMIC DNA]</scope>
    <source>
        <strain evidence="16 18">WPS1-2</strain>
    </source>
</reference>
<dbReference type="FunFam" id="3.40.50.620:FF:000114">
    <property type="entry name" value="Pantothenate synthetase"/>
    <property type="match status" value="1"/>
</dbReference>
<evidence type="ECO:0000256" key="5">
    <source>
        <dbReference type="ARBA" id="ARBA00014155"/>
    </source>
</evidence>
<dbReference type="PANTHER" id="PTHR21299:SF1">
    <property type="entry name" value="PANTOATE--BETA-ALANINE LIGASE"/>
    <property type="match status" value="1"/>
</dbReference>
<keyword evidence="8 15" id="KW-0566">Pantothenate biosynthesis</keyword>
<comment type="subunit">
    <text evidence="15">Homodimer.</text>
</comment>
<reference evidence="17" key="2">
    <citation type="submission" date="2022-10" db="EMBL/GenBank/DDBJ databases">
        <title>The complete genomes of actinobacterial strains from the NBC collection.</title>
        <authorList>
            <person name="Joergensen T.S."/>
            <person name="Alvarez Arevalo M."/>
            <person name="Sterndorff E.B."/>
            <person name="Faurdal D."/>
            <person name="Vuksanovic O."/>
            <person name="Mourched A.-S."/>
            <person name="Charusanti P."/>
            <person name="Shaw S."/>
            <person name="Blin K."/>
            <person name="Weber T."/>
        </authorList>
    </citation>
    <scope>NUCLEOTIDE SEQUENCE</scope>
    <source>
        <strain evidence="17">NBC_00256</strain>
    </source>
</reference>
<accession>A0A420F020</accession>
<evidence type="ECO:0000256" key="4">
    <source>
        <dbReference type="ARBA" id="ARBA00012219"/>
    </source>
</evidence>
<keyword evidence="19" id="KW-1185">Reference proteome</keyword>
<dbReference type="RefSeq" id="WP_120329871.1">
    <property type="nucleotide sequence ID" value="NZ_CP108084.1"/>
</dbReference>
<comment type="subcellular location">
    <subcellularLocation>
        <location evidence="1 15">Cytoplasm</location>
    </subcellularLocation>
</comment>
<evidence type="ECO:0000313" key="18">
    <source>
        <dbReference type="Proteomes" id="UP000285744"/>
    </source>
</evidence>
<feature type="binding site" evidence="15">
    <location>
        <begin position="182"/>
        <end position="185"/>
    </location>
    <ligand>
        <name>ATP</name>
        <dbReference type="ChEBI" id="CHEBI:30616"/>
    </ligand>
</feature>
<organism evidence="16 18">
    <name type="scientific">Micromonospora globbae</name>
    <dbReference type="NCBI Taxonomy" id="1894969"/>
    <lineage>
        <taxon>Bacteria</taxon>
        <taxon>Bacillati</taxon>
        <taxon>Actinomycetota</taxon>
        <taxon>Actinomycetes</taxon>
        <taxon>Micromonosporales</taxon>
        <taxon>Micromonosporaceae</taxon>
        <taxon>Micromonospora</taxon>
    </lineage>
</organism>
<evidence type="ECO:0000256" key="1">
    <source>
        <dbReference type="ARBA" id="ARBA00004496"/>
    </source>
</evidence>
<evidence type="ECO:0000313" key="16">
    <source>
        <dbReference type="EMBL" id="RKF25867.1"/>
    </source>
</evidence>
<dbReference type="SUPFAM" id="SSF52374">
    <property type="entry name" value="Nucleotidylyl transferase"/>
    <property type="match status" value="1"/>
</dbReference>
<dbReference type="EMBL" id="CP108084">
    <property type="protein sequence ID" value="WUP49138.1"/>
    <property type="molecule type" value="Genomic_DNA"/>
</dbReference>
<comment type="similarity">
    <text evidence="3 15">Belongs to the pantothenate synthetase family.</text>
</comment>
<protein>
    <recommendedName>
        <fullName evidence="5 15">Pantothenate synthetase</fullName>
        <shortName evidence="15">PS</shortName>
        <ecNumber evidence="4 15">6.3.2.1</ecNumber>
    </recommendedName>
    <alternativeName>
        <fullName evidence="14 15">Pantoate--beta-alanine ligase</fullName>
    </alternativeName>
    <alternativeName>
        <fullName evidence="11 15">Pantoate-activating enzyme</fullName>
    </alternativeName>
</protein>
<name>A0A420F020_9ACTN</name>
<keyword evidence="7 15" id="KW-0436">Ligase</keyword>
<gene>
    <name evidence="15 17" type="primary">panC</name>
    <name evidence="16" type="ORF">D7I43_18985</name>
    <name evidence="17" type="ORF">OG994_26880</name>
</gene>
<dbReference type="InterPro" id="IPR004821">
    <property type="entry name" value="Cyt_trans-like"/>
</dbReference>
<evidence type="ECO:0000313" key="17">
    <source>
        <dbReference type="EMBL" id="WUP49138.1"/>
    </source>
</evidence>
<evidence type="ECO:0000256" key="10">
    <source>
        <dbReference type="ARBA" id="ARBA00022840"/>
    </source>
</evidence>
<sequence length="281" mass="30323">MELVRTREELTTARAGLTGTVGVVMTMGALHAGHEALLRAAREQADHVLVTIFVNPLQFGPTEDFDRYPRTLDADLEVCRRAGADVVFAPERDEMYPDGEPRVRVDPGRLGGELEGQSRPGFFHGVLTVVLKLFQLTRPDLAFFGEKDYQQLTLVRRMARDLDVPVRVVGVPTVREPDGLALSSRNRYLSPEERAAALSLSAALRAGAEAAEQGRDAGAVLAAAHGAFGAGTPGARLDYLVLTDPDLEPGPVSGPARLLVAAWVGTTRLIDNMPIRLAPRS</sequence>
<evidence type="ECO:0000256" key="3">
    <source>
        <dbReference type="ARBA" id="ARBA00009256"/>
    </source>
</evidence>
<dbReference type="Gene3D" id="3.30.1300.10">
    <property type="entry name" value="Pantoate-beta-alanine ligase, C-terminal domain"/>
    <property type="match status" value="1"/>
</dbReference>
<comment type="pathway">
    <text evidence="2 15">Cofactor biosynthesis; (R)-pantothenate biosynthesis; (R)-pantothenate from (R)-pantoate and beta-alanine: step 1/1.</text>
</comment>
<keyword evidence="10 15" id="KW-0067">ATP-binding</keyword>
<evidence type="ECO:0000256" key="12">
    <source>
        <dbReference type="ARBA" id="ARBA00048258"/>
    </source>
</evidence>
<comment type="catalytic activity">
    <reaction evidence="12 15">
        <text>(R)-pantoate + beta-alanine + ATP = (R)-pantothenate + AMP + diphosphate + H(+)</text>
        <dbReference type="Rhea" id="RHEA:10912"/>
        <dbReference type="ChEBI" id="CHEBI:15378"/>
        <dbReference type="ChEBI" id="CHEBI:15980"/>
        <dbReference type="ChEBI" id="CHEBI:29032"/>
        <dbReference type="ChEBI" id="CHEBI:30616"/>
        <dbReference type="ChEBI" id="CHEBI:33019"/>
        <dbReference type="ChEBI" id="CHEBI:57966"/>
        <dbReference type="ChEBI" id="CHEBI:456215"/>
        <dbReference type="EC" id="6.3.2.1"/>
    </reaction>
</comment>